<accession>A0A1T3P3E0</accession>
<protein>
    <recommendedName>
        <fullName evidence="3">FAD-binding domain-containing protein</fullName>
    </recommendedName>
</protein>
<dbReference type="EMBL" id="MWQN01000001">
    <property type="protein sequence ID" value="OPC83420.1"/>
    <property type="molecule type" value="Genomic_DNA"/>
</dbReference>
<dbReference type="SUPFAM" id="SSF54373">
    <property type="entry name" value="FAD-linked reductases, C-terminal domain"/>
    <property type="match status" value="1"/>
</dbReference>
<dbReference type="PANTHER" id="PTHR13789:SF268">
    <property type="entry name" value="5-METHYLPHENAZINE-1-CARBOXYLATE 1-MONOOXYGENASE"/>
    <property type="match status" value="1"/>
</dbReference>
<dbReference type="GO" id="GO:0004497">
    <property type="term" value="F:monooxygenase activity"/>
    <property type="evidence" value="ECO:0007669"/>
    <property type="project" value="UniProtKB-KW"/>
</dbReference>
<dbReference type="Gene3D" id="3.30.9.30">
    <property type="match status" value="1"/>
</dbReference>
<dbReference type="AlphaFoldDB" id="A0A1T3P3E0"/>
<dbReference type="SUPFAM" id="SSF51905">
    <property type="entry name" value="FAD/NAD(P)-binding domain"/>
    <property type="match status" value="1"/>
</dbReference>
<dbReference type="PRINTS" id="PR00420">
    <property type="entry name" value="RNGMNOXGNASE"/>
</dbReference>
<evidence type="ECO:0000259" key="3">
    <source>
        <dbReference type="Pfam" id="PF01494"/>
    </source>
</evidence>
<reference evidence="4 5" key="1">
    <citation type="submission" date="2017-03" db="EMBL/GenBank/DDBJ databases">
        <title>Draft genome sequence of Streptomyces scabrisporus NF3, endophyte isolated from Amphipterygium adstringens.</title>
        <authorList>
            <person name="Vazquez M."/>
            <person name="Ceapa C.D."/>
            <person name="Rodriguez Luna D."/>
            <person name="Sanchez Esquivel S."/>
        </authorList>
    </citation>
    <scope>NUCLEOTIDE SEQUENCE [LARGE SCALE GENOMIC DNA]</scope>
    <source>
        <strain evidence="4 5">NF3</strain>
    </source>
</reference>
<proteinExistence type="predicted"/>
<dbReference type="InterPro" id="IPR036188">
    <property type="entry name" value="FAD/NAD-bd_sf"/>
</dbReference>
<dbReference type="PANTHER" id="PTHR13789">
    <property type="entry name" value="MONOOXYGENASE"/>
    <property type="match status" value="1"/>
</dbReference>
<feature type="domain" description="FAD-binding" evidence="3">
    <location>
        <begin position="8"/>
        <end position="359"/>
    </location>
</feature>
<dbReference type="GO" id="GO:0071949">
    <property type="term" value="F:FAD binding"/>
    <property type="evidence" value="ECO:0007669"/>
    <property type="project" value="InterPro"/>
</dbReference>
<gene>
    <name evidence="4" type="ORF">B4N89_22960</name>
</gene>
<sequence>MARGAFRVRVLVAGGGIGGLAVALSLHDAGITEVTVIDAALRIRPLGLGISLLPHAVRELAELDLYHPVANLGVPLSGVAFPDRRATRVVLAPRGQRAGFLWPHLSVHRGELQVALLRAVYQRLGRAAVRTGSRLTGFDQDDDGVTAYFVDGEGRPWQERADVLIGADGINSATRATLLPDEGAPIAQPRILMRGTTRCAPFADGHTMIMTAHGEARFMAHPIKPIDPRDGYTLTNWLAELPDRQSAGELGDTGWNGPADLRRLARVFRGWSIAGADIGAMVKSPTEASGYPLVTRAPLDQWSFGRVTLLGDAAHPMYPYVLGGASESIVDARVLARSLGSYRDPVEALEMYERARLPLNKWLQLIGHGRVPRAEDATGPLTATEEIGGIIGAYGHLPGHDPAALNERPSYGLAKV</sequence>
<evidence type="ECO:0000313" key="5">
    <source>
        <dbReference type="Proteomes" id="UP000190037"/>
    </source>
</evidence>
<organism evidence="4 5">
    <name type="scientific">Embleya scabrispora</name>
    <dbReference type="NCBI Taxonomy" id="159449"/>
    <lineage>
        <taxon>Bacteria</taxon>
        <taxon>Bacillati</taxon>
        <taxon>Actinomycetota</taxon>
        <taxon>Actinomycetes</taxon>
        <taxon>Kitasatosporales</taxon>
        <taxon>Streptomycetaceae</taxon>
        <taxon>Embleya</taxon>
    </lineage>
</organism>
<dbReference type="InterPro" id="IPR050493">
    <property type="entry name" value="FAD-dep_Monooxygenase_BioMet"/>
</dbReference>
<dbReference type="Proteomes" id="UP000190037">
    <property type="component" value="Unassembled WGS sequence"/>
</dbReference>
<evidence type="ECO:0000313" key="4">
    <source>
        <dbReference type="EMBL" id="OPC83420.1"/>
    </source>
</evidence>
<dbReference type="Pfam" id="PF01494">
    <property type="entry name" value="FAD_binding_3"/>
    <property type="match status" value="1"/>
</dbReference>
<dbReference type="eggNOG" id="COG0654">
    <property type="taxonomic scope" value="Bacteria"/>
</dbReference>
<keyword evidence="1" id="KW-0560">Oxidoreductase</keyword>
<evidence type="ECO:0000256" key="1">
    <source>
        <dbReference type="ARBA" id="ARBA00023002"/>
    </source>
</evidence>
<dbReference type="Gene3D" id="3.50.50.60">
    <property type="entry name" value="FAD/NAD(P)-binding domain"/>
    <property type="match status" value="1"/>
</dbReference>
<dbReference type="InterPro" id="IPR002938">
    <property type="entry name" value="FAD-bd"/>
</dbReference>
<keyword evidence="2" id="KW-0503">Monooxygenase</keyword>
<evidence type="ECO:0000256" key="2">
    <source>
        <dbReference type="ARBA" id="ARBA00023033"/>
    </source>
</evidence>
<comment type="caution">
    <text evidence="4">The sequence shown here is derived from an EMBL/GenBank/DDBJ whole genome shotgun (WGS) entry which is preliminary data.</text>
</comment>
<keyword evidence="5" id="KW-1185">Reference proteome</keyword>
<name>A0A1T3P3E0_9ACTN</name>
<dbReference type="STRING" id="159449.B4N89_22960"/>